<proteinExistence type="predicted"/>
<sequence>MPPDAPRYPSTQVSYWCKYKDLTIVKALFPETVHAASDGFPDNSRRFIMSASSSPDPSAPCRDSGSRRTETLKFLFLAFVLLPAISVGVVGAYGFSVWFLQMIYGPPGL</sequence>
<organism evidence="2 3">
    <name type="scientific">Novispirillum itersonii</name>
    <name type="common">Aquaspirillum itersonii</name>
    <dbReference type="NCBI Taxonomy" id="189"/>
    <lineage>
        <taxon>Bacteria</taxon>
        <taxon>Pseudomonadati</taxon>
        <taxon>Pseudomonadota</taxon>
        <taxon>Alphaproteobacteria</taxon>
        <taxon>Rhodospirillales</taxon>
        <taxon>Novispirillaceae</taxon>
        <taxon>Novispirillum</taxon>
    </lineage>
</organism>
<gene>
    <name evidence="2" type="ORF">FHS48_002087</name>
</gene>
<accession>A0A7X0DNX6</accession>
<dbReference type="EMBL" id="JACIIX010000007">
    <property type="protein sequence ID" value="MBB6210662.1"/>
    <property type="molecule type" value="Genomic_DNA"/>
</dbReference>
<evidence type="ECO:0000313" key="2">
    <source>
        <dbReference type="EMBL" id="MBB6210662.1"/>
    </source>
</evidence>
<keyword evidence="1" id="KW-1133">Transmembrane helix</keyword>
<keyword evidence="1" id="KW-0812">Transmembrane</keyword>
<reference evidence="2 3" key="1">
    <citation type="submission" date="2020-08" db="EMBL/GenBank/DDBJ databases">
        <title>Genomic Encyclopedia of Type Strains, Phase IV (KMG-IV): sequencing the most valuable type-strain genomes for metagenomic binning, comparative biology and taxonomic classification.</title>
        <authorList>
            <person name="Goeker M."/>
        </authorList>
    </citation>
    <scope>NUCLEOTIDE SEQUENCE [LARGE SCALE GENOMIC DNA]</scope>
    <source>
        <strain evidence="2 3">DSM 11590</strain>
    </source>
</reference>
<comment type="caution">
    <text evidence="2">The sequence shown here is derived from an EMBL/GenBank/DDBJ whole genome shotgun (WGS) entry which is preliminary data.</text>
</comment>
<feature type="transmembrane region" description="Helical" evidence="1">
    <location>
        <begin position="74"/>
        <end position="100"/>
    </location>
</feature>
<evidence type="ECO:0000313" key="3">
    <source>
        <dbReference type="Proteomes" id="UP000544872"/>
    </source>
</evidence>
<protein>
    <submittedName>
        <fullName evidence="2">Nitrate reductase NapE protein</fullName>
    </submittedName>
</protein>
<dbReference type="AlphaFoldDB" id="A0A7X0DNX6"/>
<dbReference type="Pfam" id="PF06796">
    <property type="entry name" value="NapE"/>
    <property type="match status" value="1"/>
</dbReference>
<dbReference type="InterPro" id="IPR010649">
    <property type="entry name" value="NapE_TorE"/>
</dbReference>
<keyword evidence="3" id="KW-1185">Reference proteome</keyword>
<name>A0A7X0DNX6_NOVIT</name>
<keyword evidence="1" id="KW-0472">Membrane</keyword>
<dbReference type="Proteomes" id="UP000544872">
    <property type="component" value="Unassembled WGS sequence"/>
</dbReference>
<evidence type="ECO:0000256" key="1">
    <source>
        <dbReference type="SAM" id="Phobius"/>
    </source>
</evidence>
<dbReference type="RefSeq" id="WP_260402429.1">
    <property type="nucleotide sequence ID" value="NZ_JACIIX010000007.1"/>
</dbReference>